<name>A0A0H2UV06_STRP3</name>
<dbReference type="EMBL" id="AE014074">
    <property type="protein sequence ID" value="AAM79563.1"/>
    <property type="molecule type" value="Genomic_DNA"/>
</dbReference>
<gene>
    <name evidence="1" type="ordered locus">SpyM3_0956</name>
</gene>
<dbReference type="RefSeq" id="WP_008087509.1">
    <property type="nucleotide sequence ID" value="NC_004070.1"/>
</dbReference>
<protein>
    <submittedName>
        <fullName evidence="1">Uncharacterized protein</fullName>
    </submittedName>
</protein>
<organism evidence="1 2">
    <name type="scientific">Streptococcus pyogenes serotype M3 (strain ATCC BAA-595 / MGAS315)</name>
    <dbReference type="NCBI Taxonomy" id="198466"/>
    <lineage>
        <taxon>Bacteria</taxon>
        <taxon>Bacillati</taxon>
        <taxon>Bacillota</taxon>
        <taxon>Bacilli</taxon>
        <taxon>Lactobacillales</taxon>
        <taxon>Streptococcaceae</taxon>
        <taxon>Streptococcus</taxon>
    </lineage>
</organism>
<dbReference type="HOGENOM" id="CLU_154657_0_0_9"/>
<evidence type="ECO:0000313" key="2">
    <source>
        <dbReference type="Proteomes" id="UP000000564"/>
    </source>
</evidence>
<dbReference type="AlphaFoldDB" id="A0A0H2UV06"/>
<accession>A0A0H2UV06</accession>
<dbReference type="Proteomes" id="UP000000564">
    <property type="component" value="Chromosome"/>
</dbReference>
<sequence length="137" mass="16392">MYDILKDYEDLPIPSESIYYHDWLIGNITNKEAKEHFYRSDHPKGFLELSKDKQEKLLHWCKQLEKTKTYKNGHTSYGLKHKFEYRKNGFYVTNGQFKGAMLLAGFKPKDKNELNWVFAFSVKSLRKIIDTKRYVMV</sequence>
<proteinExistence type="predicted"/>
<evidence type="ECO:0000313" key="1">
    <source>
        <dbReference type="EMBL" id="AAM79563.1"/>
    </source>
</evidence>
<reference evidence="1 2" key="1">
    <citation type="journal article" date="2002" name="Proc. Natl. Acad. Sci. U.S.A.">
        <title>Genome sequence of a serotype M3 strain of group A Streptococcus: phage-encoded toxins, the high-virulence phenotype, and clone emergence.</title>
        <authorList>
            <person name="Beres S.B."/>
            <person name="Sylva G.L."/>
            <person name="Barbian K.D."/>
            <person name="Lei B."/>
            <person name="Hoff J.S."/>
            <person name="Mammarella N.D."/>
            <person name="Liu M.Y."/>
            <person name="Smoot J.C."/>
            <person name="Porcella S.F."/>
            <person name="Parkins L.D."/>
            <person name="Campbell D.S."/>
            <person name="Smith T.M."/>
            <person name="McCormick J.K."/>
            <person name="Leung D.Y."/>
            <person name="Schlievert P.M."/>
            <person name="Musser J.M."/>
        </authorList>
    </citation>
    <scope>NUCLEOTIDE SEQUENCE [LARGE SCALE GENOMIC DNA]</scope>
    <source>
        <strain evidence="2">ATCC BAA-595 / MGAS315</strain>
    </source>
</reference>
<dbReference type="KEGG" id="spg:SpyM3_0956"/>